<comment type="caution">
    <text evidence="4">The sequence shown here is derived from an EMBL/GenBank/DDBJ whole genome shotgun (WGS) entry which is preliminary data.</text>
</comment>
<dbReference type="InterPro" id="IPR023296">
    <property type="entry name" value="Glyco_hydro_beta-prop_sf"/>
</dbReference>
<dbReference type="Gene3D" id="2.115.10.20">
    <property type="entry name" value="Glycosyl hydrolase domain, family 43"/>
    <property type="match status" value="1"/>
</dbReference>
<accession>A0A2J0Q805</accession>
<dbReference type="AlphaFoldDB" id="A0A2J0Q805"/>
<proteinExistence type="inferred from homology"/>
<evidence type="ECO:0000256" key="3">
    <source>
        <dbReference type="ARBA" id="ARBA00024356"/>
    </source>
</evidence>
<dbReference type="EMBL" id="PCXQ01000004">
    <property type="protein sequence ID" value="PJE51184.1"/>
    <property type="molecule type" value="Genomic_DNA"/>
</dbReference>
<evidence type="ECO:0000256" key="2">
    <source>
        <dbReference type="ARBA" id="ARBA00022679"/>
    </source>
</evidence>
<keyword evidence="2" id="KW-0808">Transferase</keyword>
<reference evidence="4 5" key="1">
    <citation type="submission" date="2017-09" db="EMBL/GenBank/DDBJ databases">
        <title>Depth-based differentiation of microbial function through sediment-hosted aquifers and enrichment of novel symbionts in the deep terrestrial subsurface.</title>
        <authorList>
            <person name="Probst A.J."/>
            <person name="Ladd B."/>
            <person name="Jarett J.K."/>
            <person name="Geller-Mcgrath D.E."/>
            <person name="Sieber C.M."/>
            <person name="Emerson J.B."/>
            <person name="Anantharaman K."/>
            <person name="Thomas B.C."/>
            <person name="Malmstrom R."/>
            <person name="Stieglmeier M."/>
            <person name="Klingl A."/>
            <person name="Woyke T."/>
            <person name="Ryan C.M."/>
            <person name="Banfield J.F."/>
        </authorList>
    </citation>
    <scope>NUCLEOTIDE SEQUENCE [LARGE SCALE GENOMIC DNA]</scope>
    <source>
        <strain evidence="4">CG10_big_fil_rev_8_21_14_0_10_36_16</strain>
    </source>
</reference>
<dbReference type="PANTHER" id="PTHR34106:SF5">
    <property type="entry name" value="GLYCOSIDASE"/>
    <property type="match status" value="1"/>
</dbReference>
<dbReference type="InterPro" id="IPR007184">
    <property type="entry name" value="Mannoside_phosphorylase"/>
</dbReference>
<protein>
    <submittedName>
        <fullName evidence="4">Pesticidal protein Cry7Aa</fullName>
    </submittedName>
</protein>
<name>A0A2J0Q805_9BACT</name>
<dbReference type="CDD" id="cd18614">
    <property type="entry name" value="GH130"/>
    <property type="match status" value="1"/>
</dbReference>
<comment type="similarity">
    <text evidence="3">Belongs to the glycosyl hydrolase 130 family.</text>
</comment>
<dbReference type="SUPFAM" id="SSF75005">
    <property type="entry name" value="Arabinanase/levansucrase/invertase"/>
    <property type="match status" value="1"/>
</dbReference>
<dbReference type="GO" id="GO:0016757">
    <property type="term" value="F:glycosyltransferase activity"/>
    <property type="evidence" value="ECO:0007669"/>
    <property type="project" value="UniProtKB-KW"/>
</dbReference>
<dbReference type="PIRSF" id="PIRSF016202">
    <property type="entry name" value="PH1107"/>
    <property type="match status" value="1"/>
</dbReference>
<evidence type="ECO:0000313" key="5">
    <source>
        <dbReference type="Proteomes" id="UP000228496"/>
    </source>
</evidence>
<organism evidence="4 5">
    <name type="scientific">Candidatus Yanofskybacteria bacterium CG10_big_fil_rev_8_21_14_0_10_36_16</name>
    <dbReference type="NCBI Taxonomy" id="1975096"/>
    <lineage>
        <taxon>Bacteria</taxon>
        <taxon>Candidatus Yanofskyibacteriota</taxon>
    </lineage>
</organism>
<dbReference type="PANTHER" id="PTHR34106">
    <property type="entry name" value="GLYCOSIDASE"/>
    <property type="match status" value="1"/>
</dbReference>
<keyword evidence="1" id="KW-0328">Glycosyltransferase</keyword>
<evidence type="ECO:0000256" key="1">
    <source>
        <dbReference type="ARBA" id="ARBA00022676"/>
    </source>
</evidence>
<dbReference type="Pfam" id="PF04041">
    <property type="entry name" value="Glyco_hydro_130"/>
    <property type="match status" value="1"/>
</dbReference>
<evidence type="ECO:0000313" key="4">
    <source>
        <dbReference type="EMBL" id="PJE51184.1"/>
    </source>
</evidence>
<gene>
    <name evidence="4" type="ORF">COV29_02835</name>
</gene>
<dbReference type="Proteomes" id="UP000228496">
    <property type="component" value="Unassembled WGS sequence"/>
</dbReference>
<sequence>MSQSENKIKVEKLGIILQPTENKFEKKSVLNPGIYQEGNNVHIFYRAIDKEFISTVGYAKLEGPTKIIERWEKPIINIEHPHERKGIEDPRITKIDDTYYMTYVAHDGKNALVALAESKDLKHFKKRGIISPQMPYDAAATLFRGCGLKDAYFMFEAYYEEFSGKDVFIWEKDTVFFPKKINGKYAMLHRILPDIQIIYFDKFEDLMDNSYWAQYLVRLDKFVLLETEYWFEMRHIGAGAPPIETPDGWLLIFHSTESSNNGRVYRASAALLDKNNPLKVIGRLDYPLFSPEESWEKTGLVNNVVFPTGTAIFGDDLYIYYGAADKIIAVAKVSMKELIEELKTKPPKIGI</sequence>